<evidence type="ECO:0000256" key="2">
    <source>
        <dbReference type="ARBA" id="ARBA00023125"/>
    </source>
</evidence>
<reference evidence="6" key="1">
    <citation type="submission" date="2021-10" db="EMBL/GenBank/DDBJ databases">
        <authorList>
            <person name="Lavering E.D."/>
            <person name="James R."/>
            <person name="Fairholm J.D."/>
            <person name="Ogilvie B.H."/>
            <person name="Thurgood T.L."/>
            <person name="Robison R.A."/>
            <person name="Grose J.H."/>
        </authorList>
    </citation>
    <scope>NUCLEOTIDE SEQUENCE</scope>
</reference>
<keyword evidence="2" id="KW-0238">DNA-binding</keyword>
<dbReference type="GO" id="GO:0015074">
    <property type="term" value="P:DNA integration"/>
    <property type="evidence" value="ECO:0007669"/>
    <property type="project" value="InterPro"/>
</dbReference>
<dbReference type="GO" id="GO:0003677">
    <property type="term" value="F:DNA binding"/>
    <property type="evidence" value="ECO:0007669"/>
    <property type="project" value="UniProtKB-KW"/>
</dbReference>
<keyword evidence="7" id="KW-1185">Reference proteome</keyword>
<name>A0AAE8YUC3_9CAUD</name>
<sequence length="354" mass="41228">MLTKSGYTIVNNQELGVIMMATMTNVNDNSLFEQDGRKHEFLGGIAESTAKSYKRIFGYTQPHEEALQKDIRYFTIEELETVLYSFKANTRNTVETYGRIISSYLNWSVEHGYSETNPLKSLKPTDFEKYLTNVEVYMTEKQLARYEDRCVNAQDSVILRLSFMGVGGKQMSEIRNLKKSDIDWDNRRLHLINTLKEDDNGFPVKYTERYLEVDERTLDLIQEAITQKTYEKKNGQMVEHENVRKYTDLIDNDYVIRASITNVKDDSKVNAPADKFVIYRRLDVIQETLGIESLTAKFIQRSGMVYYANELLKKTDGELTLDELKVVADKFNMKSYHNLKGFLTINTIRQTYQK</sequence>
<dbReference type="InterPro" id="IPR013762">
    <property type="entry name" value="Integrase-like_cat_sf"/>
</dbReference>
<comment type="similarity">
    <text evidence="1">Belongs to the 'phage' integrase family.</text>
</comment>
<feature type="domain" description="MrpR N-terminal core-binding" evidence="4">
    <location>
        <begin position="34"/>
        <end position="110"/>
    </location>
</feature>
<protein>
    <submittedName>
        <fullName evidence="6">DNA breaking-rejoining enzyme/site-specific</fullName>
    </submittedName>
</protein>
<dbReference type="Proteomes" id="UP000827544">
    <property type="component" value="Segment"/>
</dbReference>
<evidence type="ECO:0000256" key="3">
    <source>
        <dbReference type="ARBA" id="ARBA00023172"/>
    </source>
</evidence>
<dbReference type="GO" id="GO:0006310">
    <property type="term" value="P:DNA recombination"/>
    <property type="evidence" value="ECO:0007669"/>
    <property type="project" value="UniProtKB-KW"/>
</dbReference>
<dbReference type="Gene3D" id="1.10.443.10">
    <property type="entry name" value="Intergrase catalytic core"/>
    <property type="match status" value="1"/>
</dbReference>
<proteinExistence type="inferred from homology"/>
<feature type="domain" description="MrpR C-terminal catalytic" evidence="5">
    <location>
        <begin position="137"/>
        <end position="334"/>
    </location>
</feature>
<dbReference type="InterPro" id="IPR010998">
    <property type="entry name" value="Integrase_recombinase_N"/>
</dbReference>
<gene>
    <name evidence="6" type="ORF">NATE_100</name>
</gene>
<dbReference type="InterPro" id="IPR055009">
    <property type="entry name" value="MrpR_N_CB"/>
</dbReference>
<evidence type="ECO:0000259" key="4">
    <source>
        <dbReference type="Pfam" id="PF22822"/>
    </source>
</evidence>
<dbReference type="EMBL" id="OK499992">
    <property type="protein sequence ID" value="UGO50953.1"/>
    <property type="molecule type" value="Genomic_DNA"/>
</dbReference>
<evidence type="ECO:0000259" key="5">
    <source>
        <dbReference type="Pfam" id="PF22823"/>
    </source>
</evidence>
<dbReference type="Pfam" id="PF22822">
    <property type="entry name" value="MrpR_N_CB"/>
    <property type="match status" value="1"/>
</dbReference>
<evidence type="ECO:0000313" key="7">
    <source>
        <dbReference type="Proteomes" id="UP000827544"/>
    </source>
</evidence>
<dbReference type="InterPro" id="IPR011010">
    <property type="entry name" value="DNA_brk_join_enz"/>
</dbReference>
<dbReference type="Pfam" id="PF22823">
    <property type="entry name" value="MrpR_C_cat"/>
    <property type="match status" value="1"/>
</dbReference>
<evidence type="ECO:0000313" key="6">
    <source>
        <dbReference type="EMBL" id="UGO50953.1"/>
    </source>
</evidence>
<dbReference type="InterPro" id="IPR055008">
    <property type="entry name" value="MrpR_C_cat"/>
</dbReference>
<accession>A0AAE8YUC3</accession>
<evidence type="ECO:0000256" key="1">
    <source>
        <dbReference type="ARBA" id="ARBA00008857"/>
    </source>
</evidence>
<dbReference type="SUPFAM" id="SSF56349">
    <property type="entry name" value="DNA breaking-rejoining enzymes"/>
    <property type="match status" value="1"/>
</dbReference>
<keyword evidence="3" id="KW-0233">DNA recombination</keyword>
<dbReference type="Gene3D" id="1.10.150.130">
    <property type="match status" value="1"/>
</dbReference>
<organism evidence="6 7">
    <name type="scientific">Bacillus phage vB_BanS_Nate</name>
    <dbReference type="NCBI Taxonomy" id="2894788"/>
    <lineage>
        <taxon>Viruses</taxon>
        <taxon>Duplodnaviria</taxon>
        <taxon>Heunggongvirae</taxon>
        <taxon>Uroviricota</taxon>
        <taxon>Caudoviricetes</taxon>
        <taxon>Joanripponvirinae</taxon>
        <taxon>Natevirus</taxon>
        <taxon>Natevirus nate</taxon>
    </lineage>
</organism>